<dbReference type="GeneID" id="25257010"/>
<dbReference type="AlphaFoldDB" id="U6L451"/>
<dbReference type="OrthoDB" id="339064at2759"/>
<dbReference type="Proteomes" id="UP000030747">
    <property type="component" value="Unassembled WGS sequence"/>
</dbReference>
<gene>
    <name evidence="1" type="ORF">ETH_00039845</name>
</gene>
<proteinExistence type="predicted"/>
<dbReference type="VEuPathDB" id="ToxoDB:ETH_00039845"/>
<evidence type="ECO:0000313" key="1">
    <source>
        <dbReference type="EMBL" id="CDJ44916.1"/>
    </source>
</evidence>
<protein>
    <submittedName>
        <fullName evidence="1">Uncharacterized protein</fullName>
    </submittedName>
</protein>
<dbReference type="EMBL" id="HG677819">
    <property type="protein sequence ID" value="CDJ44916.1"/>
    <property type="molecule type" value="Genomic_DNA"/>
</dbReference>
<dbReference type="OMA" id="NITAWLF"/>
<reference evidence="1" key="1">
    <citation type="submission" date="2013-10" db="EMBL/GenBank/DDBJ databases">
        <title>Genomic analysis of the causative agents of coccidiosis in chickens.</title>
        <authorList>
            <person name="Reid A.J."/>
            <person name="Blake D."/>
            <person name="Billington K."/>
            <person name="Browne H."/>
            <person name="Dunn M."/>
            <person name="Hung S."/>
            <person name="Kawahara F."/>
            <person name="Miranda-Saavedra D."/>
            <person name="Mourier T."/>
            <person name="Nagra H."/>
            <person name="Otto T.D."/>
            <person name="Rawlings N."/>
            <person name="Sanchez A."/>
            <person name="Sanders M."/>
            <person name="Subramaniam C."/>
            <person name="Tay Y."/>
            <person name="Dear P."/>
            <person name="Doerig C."/>
            <person name="Gruber A."/>
            <person name="Parkinson J."/>
            <person name="Shirley M."/>
            <person name="Wan K.L."/>
            <person name="Berriman M."/>
            <person name="Tomley F."/>
            <person name="Pain A."/>
        </authorList>
    </citation>
    <scope>NUCLEOTIDE SEQUENCE [LARGE SCALE GENOMIC DNA]</scope>
    <source>
        <strain evidence="1">Houghton</strain>
    </source>
</reference>
<dbReference type="VEuPathDB" id="ToxoDB:ETH2_1358400"/>
<accession>U6L451</accession>
<organism evidence="1 2">
    <name type="scientific">Eimeria tenella</name>
    <name type="common">Coccidian parasite</name>
    <dbReference type="NCBI Taxonomy" id="5802"/>
    <lineage>
        <taxon>Eukaryota</taxon>
        <taxon>Sar</taxon>
        <taxon>Alveolata</taxon>
        <taxon>Apicomplexa</taxon>
        <taxon>Conoidasida</taxon>
        <taxon>Coccidia</taxon>
        <taxon>Eucoccidiorida</taxon>
        <taxon>Eimeriorina</taxon>
        <taxon>Eimeriidae</taxon>
        <taxon>Eimeria</taxon>
    </lineage>
</organism>
<keyword evidence="2" id="KW-1185">Reference proteome</keyword>
<reference evidence="1" key="2">
    <citation type="submission" date="2013-10" db="EMBL/GenBank/DDBJ databases">
        <authorList>
            <person name="Aslett M."/>
        </authorList>
    </citation>
    <scope>NUCLEOTIDE SEQUENCE [LARGE SCALE GENOMIC DNA]</scope>
    <source>
        <strain evidence="1">Houghton</strain>
    </source>
</reference>
<name>U6L451_EIMTE</name>
<evidence type="ECO:0000313" key="2">
    <source>
        <dbReference type="Proteomes" id="UP000030747"/>
    </source>
</evidence>
<dbReference type="RefSeq" id="XP_013235663.1">
    <property type="nucleotide sequence ID" value="XM_013380209.1"/>
</dbReference>
<sequence>MQDYVLELFKRDPRMKRSNGAVTAWLFKSKTLHTAAPKRANYSVARETKGDRLSQLQDLREKDPKYDAKLLYTNMYKATTGREADPEVFALEQGVGMEIQEKSDLKNRQKFMSPQELKDEM</sequence>